<dbReference type="Pfam" id="PF02620">
    <property type="entry name" value="YceD"/>
    <property type="match status" value="1"/>
</dbReference>
<protein>
    <submittedName>
        <fullName evidence="1">Uncharacterized metal-binding protein YceD (DUF177 family)</fullName>
    </submittedName>
</protein>
<comment type="caution">
    <text evidence="1">The sequence shown here is derived from an EMBL/GenBank/DDBJ whole genome shotgun (WGS) entry which is preliminary data.</text>
</comment>
<proteinExistence type="predicted"/>
<keyword evidence="2" id="KW-1185">Reference proteome</keyword>
<dbReference type="Proteomes" id="UP000734218">
    <property type="component" value="Unassembled WGS sequence"/>
</dbReference>
<reference evidence="1 2" key="1">
    <citation type="submission" date="2020-03" db="EMBL/GenBank/DDBJ databases">
        <title>Genomic Encyclopedia of Type Strains, Phase IV (KMG-IV): sequencing the most valuable type-strain genomes for metagenomic binning, comparative biology and taxonomic classification.</title>
        <authorList>
            <person name="Goeker M."/>
        </authorList>
    </citation>
    <scope>NUCLEOTIDE SEQUENCE [LARGE SCALE GENOMIC DNA]</scope>
    <source>
        <strain evidence="1 2">DSM 27651</strain>
    </source>
</reference>
<organism evidence="1 2">
    <name type="scientific">Sphingomonas jejuensis</name>
    <dbReference type="NCBI Taxonomy" id="904715"/>
    <lineage>
        <taxon>Bacteria</taxon>
        <taxon>Pseudomonadati</taxon>
        <taxon>Pseudomonadota</taxon>
        <taxon>Alphaproteobacteria</taxon>
        <taxon>Sphingomonadales</taxon>
        <taxon>Sphingomonadaceae</taxon>
        <taxon>Sphingomonas</taxon>
    </lineage>
</organism>
<accession>A0ABX0XN43</accession>
<dbReference type="EMBL" id="JAATJE010000002">
    <property type="protein sequence ID" value="NJC34799.1"/>
    <property type="molecule type" value="Genomic_DNA"/>
</dbReference>
<gene>
    <name evidence="1" type="ORF">GGR88_002313</name>
</gene>
<evidence type="ECO:0000313" key="1">
    <source>
        <dbReference type="EMBL" id="NJC34799.1"/>
    </source>
</evidence>
<dbReference type="RefSeq" id="WP_167955120.1">
    <property type="nucleotide sequence ID" value="NZ_JAATJE010000002.1"/>
</dbReference>
<name>A0ABX0XN43_9SPHN</name>
<evidence type="ECO:0000313" key="2">
    <source>
        <dbReference type="Proteomes" id="UP000734218"/>
    </source>
</evidence>
<sequence length="174" mass="18525">MSMPEFSRRIALDTVGEGGRDVAVEADADERQALARRFDLYALDRLDATARLTLRSGIVHAEGTLHGTGAQRCVVTDAPVPVLIDEAFHLRFVDDAPEGDEIELSEEDCDTLPLDGNAIDLGEAVAETFALALPPFPRAPDADAVLRAAGVKSEEEAGPFGSLAALKDKLARGE</sequence>
<dbReference type="InterPro" id="IPR003772">
    <property type="entry name" value="YceD"/>
</dbReference>